<name>A0A847RRC2_9BACT</name>
<dbReference type="PANTHER" id="PTHR30619:SF1">
    <property type="entry name" value="RECOMBINATION PROTEIN 2"/>
    <property type="match status" value="1"/>
</dbReference>
<keyword evidence="3" id="KW-1185">Reference proteome</keyword>
<evidence type="ECO:0000313" key="2">
    <source>
        <dbReference type="EMBL" id="NLR63448.1"/>
    </source>
</evidence>
<dbReference type="EMBL" id="JABAIA010000001">
    <property type="protein sequence ID" value="NLR63448.1"/>
    <property type="molecule type" value="Genomic_DNA"/>
</dbReference>
<dbReference type="Gene3D" id="3.60.15.10">
    <property type="entry name" value="Ribonuclease Z/Hydroxyacylglutathione hydrolase-like"/>
    <property type="match status" value="1"/>
</dbReference>
<comment type="caution">
    <text evidence="2">The sequence shown here is derived from an EMBL/GenBank/DDBJ whole genome shotgun (WGS) entry which is preliminary data.</text>
</comment>
<sequence length="502" mass="55607">MATGFIVLTVVDVGQGQCTFLEVYDDSKTPKLIQTVMMDCGSDKKSDDTPTNLEYIATRVASMAKPAFDCIIFSHSDKDHISLTQDVLDLIPATKKPVVKKVVYGGDYDQYEKSHVNILDDLQTNGYCTKKDIISPGSYKTNYDKKNGKFAGRPLWESSDKAVKIYSVVANVLSNDPDWDSNDEDLWGSKAEEKNRVSIICGLYYAGVSYVICGDATNVTMSVTNQLFKGTTVFKKNEMTTLPHHGSRATAYAVPRTKDPSDAAVKVVNTFAKLMNSRILTASAFEKHRHPSLMLMNAFLPTLTKPFLRDARLKQQNTHRLNAYVDIDIEIKNNTPPPTKKKKTGKTSGDFVTRDSVWSFDSTTCTFTTRYTNPWLVYSYNLGNDKCEASDGVKTNKTTKAPEVINPHACWQWDGLSDGECLVGGYADLSLPLTIFTSGAVGLAIQPGGPLGRRAVWEFDKDGNEIAGKDSKPSPVTVRSKNIPARQPASSPKQFQRLQQFY</sequence>
<evidence type="ECO:0008006" key="4">
    <source>
        <dbReference type="Google" id="ProtNLM"/>
    </source>
</evidence>
<evidence type="ECO:0000313" key="3">
    <source>
        <dbReference type="Proteomes" id="UP000570474"/>
    </source>
</evidence>
<dbReference type="InterPro" id="IPR036866">
    <property type="entry name" value="RibonucZ/Hydroxyglut_hydro"/>
</dbReference>
<dbReference type="SUPFAM" id="SSF56281">
    <property type="entry name" value="Metallo-hydrolase/oxidoreductase"/>
    <property type="match status" value="1"/>
</dbReference>
<accession>A0A847RRC2</accession>
<evidence type="ECO:0000256" key="1">
    <source>
        <dbReference type="SAM" id="MobiDB-lite"/>
    </source>
</evidence>
<protein>
    <recommendedName>
        <fullName evidence="4">Metallo-beta-lactamase domain-containing protein</fullName>
    </recommendedName>
</protein>
<feature type="region of interest" description="Disordered" evidence="1">
    <location>
        <begin position="464"/>
        <end position="502"/>
    </location>
</feature>
<reference evidence="2 3" key="1">
    <citation type="submission" date="2020-04" db="EMBL/GenBank/DDBJ databases">
        <authorList>
            <person name="Yin C."/>
        </authorList>
    </citation>
    <scope>NUCLEOTIDE SEQUENCE [LARGE SCALE GENOMIC DNA]</scope>
    <source>
        <strain evidence="2 3">Ae27</strain>
    </source>
</reference>
<dbReference type="AlphaFoldDB" id="A0A847RRC2"/>
<dbReference type="RefSeq" id="WP_168869446.1">
    <property type="nucleotide sequence ID" value="NZ_JABAIA010000001.1"/>
</dbReference>
<feature type="compositionally biased region" description="Polar residues" evidence="1">
    <location>
        <begin position="488"/>
        <end position="502"/>
    </location>
</feature>
<dbReference type="InterPro" id="IPR052159">
    <property type="entry name" value="Competence_DNA_uptake"/>
</dbReference>
<dbReference type="PANTHER" id="PTHR30619">
    <property type="entry name" value="DNA INTERNALIZATION/COMPETENCE PROTEIN COMEC/REC2"/>
    <property type="match status" value="1"/>
</dbReference>
<organism evidence="2 3">
    <name type="scientific">Chitinophaga varians</name>
    <dbReference type="NCBI Taxonomy" id="2202339"/>
    <lineage>
        <taxon>Bacteria</taxon>
        <taxon>Pseudomonadati</taxon>
        <taxon>Bacteroidota</taxon>
        <taxon>Chitinophagia</taxon>
        <taxon>Chitinophagales</taxon>
        <taxon>Chitinophagaceae</taxon>
        <taxon>Chitinophaga</taxon>
    </lineage>
</organism>
<proteinExistence type="predicted"/>
<dbReference type="Proteomes" id="UP000570474">
    <property type="component" value="Unassembled WGS sequence"/>
</dbReference>
<gene>
    <name evidence="2" type="ORF">HGH92_03935</name>
</gene>